<feature type="region of interest" description="Disordered" evidence="2">
    <location>
        <begin position="203"/>
        <end position="270"/>
    </location>
</feature>
<dbReference type="OrthoDB" id="7701249at2759"/>
<accession>A0A821XCJ7</accession>
<feature type="compositionally biased region" description="Basic residues" evidence="2">
    <location>
        <begin position="206"/>
        <end position="215"/>
    </location>
</feature>
<dbReference type="Proteomes" id="UP000663880">
    <property type="component" value="Unassembled WGS sequence"/>
</dbReference>
<feature type="compositionally biased region" description="Basic residues" evidence="2">
    <location>
        <begin position="35"/>
        <end position="46"/>
    </location>
</feature>
<proteinExistence type="predicted"/>
<keyword evidence="1" id="KW-0175">Coiled coil</keyword>
<keyword evidence="4" id="KW-1185">Reference proteome</keyword>
<gene>
    <name evidence="3" type="ORF">PMACD_LOCUS14692</name>
</gene>
<evidence type="ECO:0000313" key="3">
    <source>
        <dbReference type="EMBL" id="CAF4940591.1"/>
    </source>
</evidence>
<sequence>MKLRVHKHNVLDIDNIEVIQDWKFRRGCHHEAEHPHHHRNPSRLARRVLGPSRRPRPRAPARAARSVVARRHQRGRGQPASRRPIHRRRSRQDTKVLFTKIFSAAGRLWDYHFTNYVILGMVDDELLQVLAEDPSRSNTPGKDIQSDLAVRRQHIATSGLSKDTRKELLSKYLLPGKCTLINAPDLNAEVKAAISDTVYKRDQARNKLRKSKNKNNGKNNLNWRAPLPNHRQKGASRMKEPARKPRPENYYRQSSRPAAPAAADSAARELREKERLKYLKKKEKGQVKSAIHMNARELRQKRKQLKENSKVYRNKKAIAHQNLQRILDYTPPSSPVSVQQLRENLAARNRRQMRRRRAVLYAKIAYLEKD</sequence>
<evidence type="ECO:0000313" key="4">
    <source>
        <dbReference type="Proteomes" id="UP000663880"/>
    </source>
</evidence>
<comment type="caution">
    <text evidence="3">The sequence shown here is derived from an EMBL/GenBank/DDBJ whole genome shotgun (WGS) entry which is preliminary data.</text>
</comment>
<dbReference type="AlphaFoldDB" id="A0A821XCJ7"/>
<organism evidence="3 4">
    <name type="scientific">Pieris macdunnoughi</name>
    <dbReference type="NCBI Taxonomy" id="345717"/>
    <lineage>
        <taxon>Eukaryota</taxon>
        <taxon>Metazoa</taxon>
        <taxon>Ecdysozoa</taxon>
        <taxon>Arthropoda</taxon>
        <taxon>Hexapoda</taxon>
        <taxon>Insecta</taxon>
        <taxon>Pterygota</taxon>
        <taxon>Neoptera</taxon>
        <taxon>Endopterygota</taxon>
        <taxon>Lepidoptera</taxon>
        <taxon>Glossata</taxon>
        <taxon>Ditrysia</taxon>
        <taxon>Papilionoidea</taxon>
        <taxon>Pieridae</taxon>
        <taxon>Pierinae</taxon>
        <taxon>Pieris</taxon>
    </lineage>
</organism>
<evidence type="ECO:0000256" key="1">
    <source>
        <dbReference type="SAM" id="Coils"/>
    </source>
</evidence>
<dbReference type="EMBL" id="CAJOBZ010000066">
    <property type="protein sequence ID" value="CAF4940591.1"/>
    <property type="molecule type" value="Genomic_DNA"/>
</dbReference>
<feature type="coiled-coil region" evidence="1">
    <location>
        <begin position="288"/>
        <end position="315"/>
    </location>
</feature>
<evidence type="ECO:0000256" key="2">
    <source>
        <dbReference type="SAM" id="MobiDB-lite"/>
    </source>
</evidence>
<feature type="compositionally biased region" description="Low complexity" evidence="2">
    <location>
        <begin position="254"/>
        <end position="265"/>
    </location>
</feature>
<reference evidence="3" key="1">
    <citation type="submission" date="2021-02" db="EMBL/GenBank/DDBJ databases">
        <authorList>
            <person name="Steward A R."/>
        </authorList>
    </citation>
    <scope>NUCLEOTIDE SEQUENCE</scope>
</reference>
<feature type="compositionally biased region" description="Basic and acidic residues" evidence="2">
    <location>
        <begin position="237"/>
        <end position="249"/>
    </location>
</feature>
<feature type="region of interest" description="Disordered" evidence="2">
    <location>
        <begin position="31"/>
        <end position="90"/>
    </location>
</feature>
<name>A0A821XCJ7_9NEOP</name>
<protein>
    <submittedName>
        <fullName evidence="3">Uncharacterized protein</fullName>
    </submittedName>
</protein>